<comment type="caution">
    <text evidence="2">The sequence shown here is derived from an EMBL/GenBank/DDBJ whole genome shotgun (WGS) entry which is preliminary data.</text>
</comment>
<dbReference type="RefSeq" id="WP_006630167.1">
    <property type="nucleotide sequence ID" value="NZ_AOJD01000064.1"/>
</dbReference>
<gene>
    <name evidence="2" type="ORF">C472_12600</name>
</gene>
<accession>M0DIP2</accession>
<dbReference type="EMBL" id="AOJD01000064">
    <property type="protein sequence ID" value="ELZ35376.1"/>
    <property type="molecule type" value="Genomic_DNA"/>
</dbReference>
<feature type="region of interest" description="Disordered" evidence="1">
    <location>
        <begin position="46"/>
        <end position="68"/>
    </location>
</feature>
<evidence type="ECO:0000313" key="2">
    <source>
        <dbReference type="EMBL" id="ELZ35376.1"/>
    </source>
</evidence>
<protein>
    <submittedName>
        <fullName evidence="2">Uncharacterized protein</fullName>
    </submittedName>
</protein>
<proteinExistence type="predicted"/>
<sequence>MAAPDNYDATETLSGAWTDISVVQDPGTAEETETFLTRTAGEISISPNTNQWESEPNASRHRESGTEHVDYTIEVPLDHDAESDLEEAGVVDADTKERIFNEVHDAVRIYVFKEREDADGEEVIQREAARTRIEETEESFASGDPANATITMRVMGKIKHEFTTQ</sequence>
<evidence type="ECO:0000313" key="3">
    <source>
        <dbReference type="Proteomes" id="UP000011523"/>
    </source>
</evidence>
<evidence type="ECO:0000256" key="1">
    <source>
        <dbReference type="SAM" id="MobiDB-lite"/>
    </source>
</evidence>
<reference evidence="2 3" key="1">
    <citation type="journal article" date="2014" name="PLoS Genet.">
        <title>Phylogenetically driven sequencing of extremely halophilic archaea reveals strategies for static and dynamic osmo-response.</title>
        <authorList>
            <person name="Becker E.A."/>
            <person name="Seitzer P.M."/>
            <person name="Tritt A."/>
            <person name="Larsen D."/>
            <person name="Krusor M."/>
            <person name="Yao A.I."/>
            <person name="Wu D."/>
            <person name="Madern D."/>
            <person name="Eisen J.A."/>
            <person name="Darling A.E."/>
            <person name="Facciotti M.T."/>
        </authorList>
    </citation>
    <scope>NUCLEOTIDE SEQUENCE [LARGE SCALE GENOMIC DNA]</scope>
    <source>
        <strain evidence="2 3">DSM 14210</strain>
    </source>
</reference>
<dbReference type="Proteomes" id="UP000011523">
    <property type="component" value="Unassembled WGS sequence"/>
</dbReference>
<dbReference type="PATRIC" id="fig|1227485.3.peg.2472"/>
<feature type="compositionally biased region" description="Polar residues" evidence="1">
    <location>
        <begin position="46"/>
        <end position="57"/>
    </location>
</feature>
<feature type="compositionally biased region" description="Basic and acidic residues" evidence="1">
    <location>
        <begin position="58"/>
        <end position="68"/>
    </location>
</feature>
<organism evidence="2 3">
    <name type="scientific">Halorubrum tebenquichense DSM 14210</name>
    <dbReference type="NCBI Taxonomy" id="1227485"/>
    <lineage>
        <taxon>Archaea</taxon>
        <taxon>Methanobacteriati</taxon>
        <taxon>Methanobacteriota</taxon>
        <taxon>Stenosarchaea group</taxon>
        <taxon>Halobacteria</taxon>
        <taxon>Halobacteriales</taxon>
        <taxon>Haloferacaceae</taxon>
        <taxon>Halorubrum</taxon>
    </lineage>
</organism>
<name>M0DIP2_9EURY</name>
<keyword evidence="3" id="KW-1185">Reference proteome</keyword>
<dbReference type="OrthoDB" id="320858at2157"/>
<dbReference type="AlphaFoldDB" id="M0DIP2"/>